<keyword evidence="2" id="KW-1185">Reference proteome</keyword>
<gene>
    <name evidence="1" type="ORF">ES288_A12G009600v1</name>
</gene>
<dbReference type="Proteomes" id="UP000323506">
    <property type="component" value="Chromosome A12"/>
</dbReference>
<proteinExistence type="predicted"/>
<sequence length="91" mass="10473">MVQQILGHKGESNFESLVQQGDEQSKVGGYNYSYRKHNQWVIFKSLNYGVFQVSSCTWVCSVKFSSYPSLLRKLFSSRISLVKAIPFKTQQ</sequence>
<evidence type="ECO:0000313" key="2">
    <source>
        <dbReference type="Proteomes" id="UP000323506"/>
    </source>
</evidence>
<evidence type="ECO:0000313" key="1">
    <source>
        <dbReference type="EMBL" id="TYG88284.1"/>
    </source>
</evidence>
<name>A0A5D2E488_GOSDA</name>
<dbReference type="AlphaFoldDB" id="A0A5D2E488"/>
<organism evidence="1 2">
    <name type="scientific">Gossypium darwinii</name>
    <name type="common">Darwin's cotton</name>
    <name type="synonym">Gossypium barbadense var. darwinii</name>
    <dbReference type="NCBI Taxonomy" id="34276"/>
    <lineage>
        <taxon>Eukaryota</taxon>
        <taxon>Viridiplantae</taxon>
        <taxon>Streptophyta</taxon>
        <taxon>Embryophyta</taxon>
        <taxon>Tracheophyta</taxon>
        <taxon>Spermatophyta</taxon>
        <taxon>Magnoliopsida</taxon>
        <taxon>eudicotyledons</taxon>
        <taxon>Gunneridae</taxon>
        <taxon>Pentapetalae</taxon>
        <taxon>rosids</taxon>
        <taxon>malvids</taxon>
        <taxon>Malvales</taxon>
        <taxon>Malvaceae</taxon>
        <taxon>Malvoideae</taxon>
        <taxon>Gossypium</taxon>
    </lineage>
</organism>
<accession>A0A5D2E488</accession>
<dbReference type="EMBL" id="CM017699">
    <property type="protein sequence ID" value="TYG88284.1"/>
    <property type="molecule type" value="Genomic_DNA"/>
</dbReference>
<protein>
    <submittedName>
        <fullName evidence="1">Uncharacterized protein</fullName>
    </submittedName>
</protein>
<reference evidence="1 2" key="1">
    <citation type="submission" date="2019-06" db="EMBL/GenBank/DDBJ databases">
        <title>WGS assembly of Gossypium darwinii.</title>
        <authorList>
            <person name="Chen Z.J."/>
            <person name="Sreedasyam A."/>
            <person name="Ando A."/>
            <person name="Song Q."/>
            <person name="De L."/>
            <person name="Hulse-Kemp A."/>
            <person name="Ding M."/>
            <person name="Ye W."/>
            <person name="Kirkbride R."/>
            <person name="Jenkins J."/>
            <person name="Plott C."/>
            <person name="Lovell J."/>
            <person name="Lin Y.-M."/>
            <person name="Vaughn R."/>
            <person name="Liu B."/>
            <person name="Li W."/>
            <person name="Simpson S."/>
            <person name="Scheffler B."/>
            <person name="Saski C."/>
            <person name="Grover C."/>
            <person name="Hu G."/>
            <person name="Conover J."/>
            <person name="Carlson J."/>
            <person name="Shu S."/>
            <person name="Boston L."/>
            <person name="Williams M."/>
            <person name="Peterson D."/>
            <person name="Mcgee K."/>
            <person name="Jones D."/>
            <person name="Wendel J."/>
            <person name="Stelly D."/>
            <person name="Grimwood J."/>
            <person name="Schmutz J."/>
        </authorList>
    </citation>
    <scope>NUCLEOTIDE SEQUENCE [LARGE SCALE GENOMIC DNA]</scope>
    <source>
        <strain evidence="1">1808015.09</strain>
    </source>
</reference>